<proteinExistence type="inferred from homology"/>
<dbReference type="GO" id="GO:0005737">
    <property type="term" value="C:cytoplasm"/>
    <property type="evidence" value="ECO:0007669"/>
    <property type="project" value="UniProtKB-SubCell"/>
</dbReference>
<evidence type="ECO:0000313" key="16">
    <source>
        <dbReference type="Proteomes" id="UP000064249"/>
    </source>
</evidence>
<comment type="catalytic activity">
    <reaction evidence="1 11">
        <text>[protein]-peptidylproline (omega=180) = [protein]-peptidylproline (omega=0)</text>
        <dbReference type="Rhea" id="RHEA:16237"/>
        <dbReference type="Rhea" id="RHEA-COMP:10747"/>
        <dbReference type="Rhea" id="RHEA-COMP:10748"/>
        <dbReference type="ChEBI" id="CHEBI:83833"/>
        <dbReference type="ChEBI" id="CHEBI:83834"/>
        <dbReference type="EC" id="5.2.1.8"/>
    </reaction>
</comment>
<evidence type="ECO:0000256" key="12">
    <source>
        <dbReference type="SAM" id="MobiDB-lite"/>
    </source>
</evidence>
<dbReference type="InterPro" id="IPR005215">
    <property type="entry name" value="Trig_fac"/>
</dbReference>
<keyword evidence="11" id="KW-0963">Cytoplasm</keyword>
<dbReference type="PIRSF" id="PIRSF003095">
    <property type="entry name" value="Trigger_factor"/>
    <property type="match status" value="1"/>
</dbReference>
<evidence type="ECO:0000256" key="11">
    <source>
        <dbReference type="HAMAP-Rule" id="MF_00303"/>
    </source>
</evidence>
<dbReference type="Gene3D" id="1.10.3120.10">
    <property type="entry name" value="Trigger factor, C-terminal domain"/>
    <property type="match status" value="1"/>
</dbReference>
<dbReference type="GO" id="GO:0043335">
    <property type="term" value="P:protein unfolding"/>
    <property type="evidence" value="ECO:0007669"/>
    <property type="project" value="TreeGrafter"/>
</dbReference>
<dbReference type="SUPFAM" id="SSF102735">
    <property type="entry name" value="Trigger factor ribosome-binding domain"/>
    <property type="match status" value="1"/>
</dbReference>
<dbReference type="EC" id="5.2.1.8" evidence="3 11"/>
<dbReference type="SUPFAM" id="SSF54534">
    <property type="entry name" value="FKBP-like"/>
    <property type="match status" value="1"/>
</dbReference>
<organism evidence="15 16">
    <name type="scientific">Anaerolinea thermophila</name>
    <dbReference type="NCBI Taxonomy" id="167964"/>
    <lineage>
        <taxon>Bacteria</taxon>
        <taxon>Bacillati</taxon>
        <taxon>Chloroflexota</taxon>
        <taxon>Anaerolineae</taxon>
        <taxon>Anaerolineales</taxon>
        <taxon>Anaerolineaceae</taxon>
        <taxon>Anaerolinea</taxon>
    </lineage>
</organism>
<dbReference type="Gene3D" id="3.30.70.1050">
    <property type="entry name" value="Trigger factor ribosome-binding domain"/>
    <property type="match status" value="1"/>
</dbReference>
<dbReference type="InterPro" id="IPR008880">
    <property type="entry name" value="Trigger_fac_C"/>
</dbReference>
<dbReference type="GO" id="GO:0015031">
    <property type="term" value="P:protein transport"/>
    <property type="evidence" value="ECO:0007669"/>
    <property type="project" value="UniProtKB-UniRule"/>
</dbReference>
<dbReference type="GO" id="GO:0051301">
    <property type="term" value="P:cell division"/>
    <property type="evidence" value="ECO:0007669"/>
    <property type="project" value="UniProtKB-KW"/>
</dbReference>
<comment type="function">
    <text evidence="11">Involved in protein export. Acts as a chaperone by maintaining the newly synthesized protein in an open conformation. Functions as a peptidyl-prolyl cis-trans isomerase.</text>
</comment>
<keyword evidence="6 11" id="KW-0697">Rotamase</keyword>
<dbReference type="GO" id="GO:0051083">
    <property type="term" value="P:'de novo' cotranslational protein folding"/>
    <property type="evidence" value="ECO:0007669"/>
    <property type="project" value="TreeGrafter"/>
</dbReference>
<gene>
    <name evidence="11" type="primary">tig</name>
    <name evidence="15" type="ORF">XD73_0332</name>
</gene>
<dbReference type="GO" id="GO:0044183">
    <property type="term" value="F:protein folding chaperone"/>
    <property type="evidence" value="ECO:0007669"/>
    <property type="project" value="TreeGrafter"/>
</dbReference>
<keyword evidence="8 11" id="KW-0413">Isomerase</keyword>
<comment type="caution">
    <text evidence="15">The sequence shown here is derived from an EMBL/GenBank/DDBJ whole genome shotgun (WGS) entry which is preliminary data.</text>
</comment>
<evidence type="ECO:0000259" key="14">
    <source>
        <dbReference type="Pfam" id="PF05698"/>
    </source>
</evidence>
<evidence type="ECO:0000256" key="8">
    <source>
        <dbReference type="ARBA" id="ARBA00023235"/>
    </source>
</evidence>
<dbReference type="Pfam" id="PF05698">
    <property type="entry name" value="Trigger_C"/>
    <property type="match status" value="1"/>
</dbReference>
<evidence type="ECO:0000256" key="5">
    <source>
        <dbReference type="ARBA" id="ARBA00022618"/>
    </source>
</evidence>
<keyword evidence="9 11" id="KW-0131">Cell cycle</keyword>
<dbReference type="GO" id="GO:0003755">
    <property type="term" value="F:peptidyl-prolyl cis-trans isomerase activity"/>
    <property type="evidence" value="ECO:0007669"/>
    <property type="project" value="UniProtKB-UniRule"/>
</dbReference>
<dbReference type="InterPro" id="IPR037041">
    <property type="entry name" value="Trigger_fac_C_sf"/>
</dbReference>
<protein>
    <recommendedName>
        <fullName evidence="4 11">Trigger factor</fullName>
        <shortName evidence="11">TF</shortName>
        <ecNumber evidence="3 11">5.2.1.8</ecNumber>
    </recommendedName>
    <alternativeName>
        <fullName evidence="10 11">PPIase</fullName>
    </alternativeName>
</protein>
<evidence type="ECO:0000256" key="2">
    <source>
        <dbReference type="ARBA" id="ARBA00005464"/>
    </source>
</evidence>
<evidence type="ECO:0000256" key="6">
    <source>
        <dbReference type="ARBA" id="ARBA00023110"/>
    </source>
</evidence>
<sequence length="488" mass="56585">MKFEKKTLKDHQVRLTVEFDQDAFDQYKNSAARKISSKSKVPGFRPGKAPLDVVKRIYGEDYVDEEALELLVHDKYPQLLDKAEIKPAAAGKLEKVETLNPPKLIFIVPLEPEVKLGNYKEIRKKFELPEITDQEVDEVLHNLQLNYATAQTVEREGKKGDLVNFKLTATLTNPDKGDDGEILKDSPYQMIIGEKSREEFPYDGFDKELIGLNENDTKELTHKFPKNSTLEKLQGKEVKFEIVVNSVKELTLPEVSDEFAKDVSGLDSLEMLKTSIKNQLAYTKNGEYEEKYYNELIDEIISQSTIAYPPVLLEDEIEHVVHDFEHNLAHQNMDLDLFLKLNKMEKEDFLEKEIKPVAKRQLEHSLVLEQITEEEKIELQQDDLEQVYRQTMYEYQTRDDFNKIKRELSPKKLANSVLMQAASRLMNRQVLTRIRQIANDEKLSEEAKPEKESVQEKTEAPVKKEKKPVSESKKVLQKEEVKEKNEQS</sequence>
<dbReference type="GO" id="GO:0043022">
    <property type="term" value="F:ribosome binding"/>
    <property type="evidence" value="ECO:0007669"/>
    <property type="project" value="TreeGrafter"/>
</dbReference>
<dbReference type="InterPro" id="IPR036611">
    <property type="entry name" value="Trigger_fac_ribosome-bd_sf"/>
</dbReference>
<reference evidence="15 16" key="1">
    <citation type="journal article" date="2015" name="MBio">
        <title>Genome-Resolved Metagenomic Analysis Reveals Roles for Candidate Phyla and Other Microbial Community Members in Biogeochemical Transformations in Oil Reservoirs.</title>
        <authorList>
            <person name="Hu P."/>
            <person name="Tom L."/>
            <person name="Singh A."/>
            <person name="Thomas B.C."/>
            <person name="Baker B.J."/>
            <person name="Piceno Y.M."/>
            <person name="Andersen G.L."/>
            <person name="Banfield J.F."/>
        </authorList>
    </citation>
    <scope>NUCLEOTIDE SEQUENCE [LARGE SCALE GENOMIC DNA]</scope>
    <source>
        <strain evidence="15">46_16</strain>
    </source>
</reference>
<dbReference type="PANTHER" id="PTHR30560:SF3">
    <property type="entry name" value="TRIGGER FACTOR-LIKE PROTEIN TIG, CHLOROPLASTIC"/>
    <property type="match status" value="1"/>
</dbReference>
<dbReference type="InterPro" id="IPR008881">
    <property type="entry name" value="Trigger_fac_ribosome-bd_bac"/>
</dbReference>
<accession>A0A101FYM1</accession>
<dbReference type="Gene3D" id="3.10.50.40">
    <property type="match status" value="1"/>
</dbReference>
<dbReference type="Proteomes" id="UP000064249">
    <property type="component" value="Unassembled WGS sequence"/>
</dbReference>
<feature type="region of interest" description="Disordered" evidence="12">
    <location>
        <begin position="439"/>
        <end position="488"/>
    </location>
</feature>
<evidence type="ECO:0000256" key="3">
    <source>
        <dbReference type="ARBA" id="ARBA00013194"/>
    </source>
</evidence>
<evidence type="ECO:0000313" key="15">
    <source>
        <dbReference type="EMBL" id="KUK46806.1"/>
    </source>
</evidence>
<comment type="subcellular location">
    <subcellularLocation>
        <location evidence="11">Cytoplasm</location>
    </subcellularLocation>
    <text evidence="11">About half TF is bound to the ribosome near the polypeptide exit tunnel while the other half is free in the cytoplasm.</text>
</comment>
<evidence type="ECO:0000256" key="10">
    <source>
        <dbReference type="ARBA" id="ARBA00029986"/>
    </source>
</evidence>
<dbReference type="Pfam" id="PF05697">
    <property type="entry name" value="Trigger_N"/>
    <property type="match status" value="1"/>
</dbReference>
<dbReference type="SUPFAM" id="SSF109998">
    <property type="entry name" value="Triger factor/SurA peptide-binding domain-like"/>
    <property type="match status" value="1"/>
</dbReference>
<keyword evidence="5 11" id="KW-0132">Cell division</keyword>
<dbReference type="PATRIC" id="fig|167964.4.peg.278"/>
<comment type="similarity">
    <text evidence="2 11">Belongs to the FKBP-type PPIase family. Tig subfamily.</text>
</comment>
<evidence type="ECO:0000256" key="7">
    <source>
        <dbReference type="ARBA" id="ARBA00023186"/>
    </source>
</evidence>
<evidence type="ECO:0000256" key="1">
    <source>
        <dbReference type="ARBA" id="ARBA00000971"/>
    </source>
</evidence>
<keyword evidence="7 11" id="KW-0143">Chaperone</keyword>
<dbReference type="InterPro" id="IPR027304">
    <property type="entry name" value="Trigger_fact/SurA_dom_sf"/>
</dbReference>
<feature type="domain" description="Trigger factor C-terminal" evidence="14">
    <location>
        <begin position="268"/>
        <end position="431"/>
    </location>
</feature>
<name>A0A101FYM1_9CHLR</name>
<evidence type="ECO:0000256" key="9">
    <source>
        <dbReference type="ARBA" id="ARBA00023306"/>
    </source>
</evidence>
<dbReference type="NCBIfam" id="TIGR00115">
    <property type="entry name" value="tig"/>
    <property type="match status" value="1"/>
</dbReference>
<dbReference type="PANTHER" id="PTHR30560">
    <property type="entry name" value="TRIGGER FACTOR CHAPERONE AND PEPTIDYL-PROLYL CIS/TRANS ISOMERASE"/>
    <property type="match status" value="1"/>
</dbReference>
<comment type="domain">
    <text evidence="11">Consists of 3 domains; the N-terminus binds the ribosome, the middle domain has PPIase activity, while the C-terminus has intrinsic chaperone activity on its own.</text>
</comment>
<feature type="domain" description="Trigger factor ribosome-binding bacterial" evidence="13">
    <location>
        <begin position="1"/>
        <end position="143"/>
    </location>
</feature>
<evidence type="ECO:0000259" key="13">
    <source>
        <dbReference type="Pfam" id="PF05697"/>
    </source>
</evidence>
<dbReference type="EMBL" id="LGFU01000007">
    <property type="protein sequence ID" value="KUK46806.1"/>
    <property type="molecule type" value="Genomic_DNA"/>
</dbReference>
<dbReference type="HAMAP" id="MF_00303">
    <property type="entry name" value="Trigger_factor_Tig"/>
    <property type="match status" value="1"/>
</dbReference>
<dbReference type="AlphaFoldDB" id="A0A101FYM1"/>
<dbReference type="InterPro" id="IPR046357">
    <property type="entry name" value="PPIase_dom_sf"/>
</dbReference>
<evidence type="ECO:0000256" key="4">
    <source>
        <dbReference type="ARBA" id="ARBA00016902"/>
    </source>
</evidence>